<organism evidence="1 2">
    <name type="scientific">Pontibacter fetidus</name>
    <dbReference type="NCBI Taxonomy" id="2700082"/>
    <lineage>
        <taxon>Bacteria</taxon>
        <taxon>Pseudomonadati</taxon>
        <taxon>Bacteroidota</taxon>
        <taxon>Cytophagia</taxon>
        <taxon>Cytophagales</taxon>
        <taxon>Hymenobacteraceae</taxon>
        <taxon>Pontibacter</taxon>
    </lineage>
</organism>
<protein>
    <submittedName>
        <fullName evidence="1">Uncharacterized protein</fullName>
    </submittedName>
</protein>
<reference evidence="1 2" key="1">
    <citation type="submission" date="2020-01" db="EMBL/GenBank/DDBJ databases">
        <authorList>
            <person name="Kim M.K."/>
        </authorList>
    </citation>
    <scope>NUCLEOTIDE SEQUENCE [LARGE SCALE GENOMIC DNA]</scope>
    <source>
        <strain evidence="1 2">BT213</strain>
    </source>
</reference>
<evidence type="ECO:0000313" key="2">
    <source>
        <dbReference type="Proteomes" id="UP000478546"/>
    </source>
</evidence>
<sequence length="65" mass="6738">MKILVLLSASLFGFGLVCQEATSVEKSGATIVAKPVAYEEPVATIVLDTVEVVYEAPAALADNAL</sequence>
<evidence type="ECO:0000313" key="1">
    <source>
        <dbReference type="EMBL" id="NDK55007.1"/>
    </source>
</evidence>
<comment type="caution">
    <text evidence="1">The sequence shown here is derived from an EMBL/GenBank/DDBJ whole genome shotgun (WGS) entry which is preliminary data.</text>
</comment>
<gene>
    <name evidence="1" type="ORF">GWO68_03660</name>
</gene>
<keyword evidence="2" id="KW-1185">Reference proteome</keyword>
<accession>A0A6B2H3Y3</accession>
<name>A0A6B2H3Y3_9BACT</name>
<proteinExistence type="predicted"/>
<dbReference type="EMBL" id="JAAEAA010000004">
    <property type="protein sequence ID" value="NDK55007.1"/>
    <property type="molecule type" value="Genomic_DNA"/>
</dbReference>
<dbReference type="Proteomes" id="UP000478546">
    <property type="component" value="Unassembled WGS sequence"/>
</dbReference>
<dbReference type="RefSeq" id="WP_162345072.1">
    <property type="nucleotide sequence ID" value="NZ_JAAEAA010000004.1"/>
</dbReference>
<dbReference type="AlphaFoldDB" id="A0A6B2H3Y3"/>